<dbReference type="SUPFAM" id="SSF52540">
    <property type="entry name" value="P-loop containing nucleoside triphosphate hydrolases"/>
    <property type="match status" value="1"/>
</dbReference>
<dbReference type="PRINTS" id="PR00449">
    <property type="entry name" value="RASTRNSFRMNG"/>
</dbReference>
<dbReference type="InterPro" id="IPR056597">
    <property type="entry name" value="ARM_LRRK2"/>
</dbReference>
<feature type="transmembrane region" description="Helical" evidence="14">
    <location>
        <begin position="2362"/>
        <end position="2386"/>
    </location>
</feature>
<evidence type="ECO:0000313" key="18">
    <source>
        <dbReference type="Proteomes" id="UP000472264"/>
    </source>
</evidence>
<evidence type="ECO:0000256" key="6">
    <source>
        <dbReference type="ARBA" id="ARBA00022737"/>
    </source>
</evidence>
<dbReference type="Pfam" id="PF23744">
    <property type="entry name" value="ARM_LRRK2"/>
    <property type="match status" value="2"/>
</dbReference>
<dbReference type="PROSITE" id="PS51419">
    <property type="entry name" value="RAB"/>
    <property type="match status" value="1"/>
</dbReference>
<evidence type="ECO:0000256" key="2">
    <source>
        <dbReference type="ARBA" id="ARBA00012513"/>
    </source>
</evidence>
<keyword evidence="10" id="KW-0342">GTP-binding</keyword>
<dbReference type="PANTHER" id="PTHR48005">
    <property type="entry name" value="LEUCINE RICH REPEAT KINASE 2"/>
    <property type="match status" value="1"/>
</dbReference>
<dbReference type="NCBIfam" id="TIGR00231">
    <property type="entry name" value="small_GTP"/>
    <property type="match status" value="1"/>
</dbReference>
<dbReference type="InterPro" id="IPR036770">
    <property type="entry name" value="Ankyrin_rpt-contain_sf"/>
</dbReference>
<evidence type="ECO:0000256" key="9">
    <source>
        <dbReference type="ARBA" id="ARBA00022840"/>
    </source>
</evidence>
<dbReference type="PROSITE" id="PS51424">
    <property type="entry name" value="ROC"/>
    <property type="match status" value="1"/>
</dbReference>
<reference evidence="17" key="1">
    <citation type="submission" date="2021-04" db="EMBL/GenBank/DDBJ databases">
        <authorList>
            <consortium name="Wellcome Sanger Institute Data Sharing"/>
        </authorList>
    </citation>
    <scope>NUCLEOTIDE SEQUENCE [LARGE SCALE GENOMIC DNA]</scope>
</reference>
<dbReference type="EC" id="2.7.11.1" evidence="2"/>
<protein>
    <recommendedName>
        <fullName evidence="2">non-specific serine/threonine protein kinase</fullName>
        <ecNumber evidence="2">2.7.11.1</ecNumber>
    </recommendedName>
</protein>
<keyword evidence="14" id="KW-0472">Membrane</keyword>
<dbReference type="InterPro" id="IPR008271">
    <property type="entry name" value="Ser/Thr_kinase_AS"/>
</dbReference>
<dbReference type="PROSITE" id="PS00108">
    <property type="entry name" value="PROTEIN_KINASE_ST"/>
    <property type="match status" value="1"/>
</dbReference>
<dbReference type="GO" id="GO:0005737">
    <property type="term" value="C:cytoplasm"/>
    <property type="evidence" value="ECO:0007669"/>
    <property type="project" value="UniProtKB-ARBA"/>
</dbReference>
<feature type="domain" description="Protein kinase" evidence="15">
    <location>
        <begin position="1779"/>
        <end position="2042"/>
    </location>
</feature>
<dbReference type="GO" id="GO:0005524">
    <property type="term" value="F:ATP binding"/>
    <property type="evidence" value="ECO:0007669"/>
    <property type="project" value="UniProtKB-UniRule"/>
</dbReference>
<keyword evidence="5" id="KW-0808">Transferase</keyword>
<gene>
    <name evidence="17" type="primary">lrrk2</name>
</gene>
<dbReference type="SMART" id="SM00175">
    <property type="entry name" value="RAB"/>
    <property type="match status" value="1"/>
</dbReference>
<dbReference type="FunFam" id="3.40.50.300:FF:000656">
    <property type="entry name" value="Leucine-rich repeat serine/threonine-protein kinase 2"/>
    <property type="match status" value="1"/>
</dbReference>
<feature type="binding site" evidence="13">
    <location>
        <position position="1806"/>
    </location>
    <ligand>
        <name>ATP</name>
        <dbReference type="ChEBI" id="CHEBI:30616"/>
    </ligand>
</feature>
<dbReference type="Pfam" id="PF08477">
    <property type="entry name" value="Roc"/>
    <property type="match status" value="1"/>
</dbReference>
<evidence type="ECO:0000256" key="4">
    <source>
        <dbReference type="ARBA" id="ARBA00022614"/>
    </source>
</evidence>
<dbReference type="Pfam" id="PF00069">
    <property type="entry name" value="Pkinase"/>
    <property type="match status" value="1"/>
</dbReference>
<accession>A0A665W0G5</accession>
<dbReference type="Gene3D" id="3.30.200.20">
    <property type="entry name" value="Phosphorylase Kinase, domain 1"/>
    <property type="match status" value="1"/>
</dbReference>
<dbReference type="PANTHER" id="PTHR48005:SF13">
    <property type="entry name" value="SERINE_THREONINE-PROTEIN KINASE DDB_G0278509-RELATED"/>
    <property type="match status" value="1"/>
</dbReference>
<dbReference type="InterPro" id="IPR011989">
    <property type="entry name" value="ARM-like"/>
</dbReference>
<dbReference type="Pfam" id="PF16095">
    <property type="entry name" value="COR-A"/>
    <property type="match status" value="1"/>
</dbReference>
<proteinExistence type="predicted"/>
<dbReference type="InterPro" id="IPR003591">
    <property type="entry name" value="Leu-rich_rpt_typical-subtyp"/>
</dbReference>
<dbReference type="InterPro" id="IPR027417">
    <property type="entry name" value="P-loop_NTPase"/>
</dbReference>
<dbReference type="PROSITE" id="PS50011">
    <property type="entry name" value="PROTEIN_KINASE_DOM"/>
    <property type="match status" value="1"/>
</dbReference>
<dbReference type="PROSITE" id="PS51450">
    <property type="entry name" value="LRR"/>
    <property type="match status" value="3"/>
</dbReference>
<feature type="domain" description="Roc" evidence="16">
    <location>
        <begin position="1237"/>
        <end position="1418"/>
    </location>
</feature>
<evidence type="ECO:0000256" key="7">
    <source>
        <dbReference type="ARBA" id="ARBA00022741"/>
    </source>
</evidence>
<comment type="cofactor">
    <cofactor evidence="1">
        <name>Mg(2+)</name>
        <dbReference type="ChEBI" id="CHEBI:18420"/>
    </cofactor>
</comment>
<dbReference type="InterPro" id="IPR032171">
    <property type="entry name" value="COR-A"/>
</dbReference>
<keyword evidence="9 13" id="KW-0067">ATP-binding</keyword>
<dbReference type="Pfam" id="PF23748">
    <property type="entry name" value="Beta-prop_LRRK2"/>
    <property type="match status" value="1"/>
</dbReference>
<keyword evidence="4" id="KW-0433">Leucine-rich repeat</keyword>
<dbReference type="InterPro" id="IPR051420">
    <property type="entry name" value="Ser_Thr_Kinases_DiverseReg"/>
</dbReference>
<dbReference type="InterPro" id="IPR017441">
    <property type="entry name" value="Protein_kinase_ATP_BS"/>
</dbReference>
<keyword evidence="8" id="KW-0418">Kinase</keyword>
<dbReference type="Gene3D" id="1.25.40.20">
    <property type="entry name" value="Ankyrin repeat-containing domain"/>
    <property type="match status" value="1"/>
</dbReference>
<dbReference type="InterPro" id="IPR057263">
    <property type="entry name" value="COR-B"/>
</dbReference>
<name>A0A665W0G5_ECHNA</name>
<dbReference type="SUPFAM" id="SSF48403">
    <property type="entry name" value="Ankyrin repeat"/>
    <property type="match status" value="1"/>
</dbReference>
<evidence type="ECO:0000259" key="15">
    <source>
        <dbReference type="PROSITE" id="PS50011"/>
    </source>
</evidence>
<dbReference type="SUPFAM" id="SSF50978">
    <property type="entry name" value="WD40 repeat-like"/>
    <property type="match status" value="1"/>
</dbReference>
<feature type="transmembrane region" description="Helical" evidence="14">
    <location>
        <begin position="15"/>
        <end position="35"/>
    </location>
</feature>
<sequence>MNASSVTVLTSTAQIYNLSIIFSHLFFFFFFLVCFHRCGDLSCLQMSSSVDIDCNARNRTPDIFRLVCKHSCKSRIEREKFQREPTSCLLLSIVAAAELFKDKDVHVPLMLMLSSHIGSKGVQQVGWSLLCRLIEICPGTLDQLTRPLQAAKEWEVLGVHQQILKVLSLYRTDSKVTMVGLRALALLLRSDLIPLLVLEEEEDAFGLVVHAMKTFPTSEEVQLQGCGALQFLLENVSDDHLVEFVENQDHVVVLTALQSFPDSSELLLQAMKVLLPLARPGSNVEILMSGGARCYSIIIAAMDSFPEMEELQETACCLFRKFTLESYYNILVLNGVQRVAVRACQTFPNNAVLQAAALSCLADLTVAEQGLEEGEEEENRGKEEVEDMGLGWMEACCVALEIHAAEPAVQEAASWAIHSLLLHGAGLNHSEEETPVHRQLMAAMLLHTSSPSVFKAATSAIATLITHNSKMRSLLLSSGLHVNLVDMMKRHSNSAEVSISACKLLNLLFQGRTVSLDELNMTMSQILSTMKVHNFQQEVQLEALQASLVFLCPGTLTYNFHFVNFISSSVIQRCGLKVLSALADCSGAVDLLCQQGAIDTVLHTLQMFPQEQIHYWGLTLLNYLVSKKKLSRMIVPILASVVVVSLVQYSEDSEMLLKVIWVISFDKNSNDLFINLPSSVCRQLRRSVCLALSRMWCNSELHYSMLEKACKDGNTTMAECLIELGADLNRKTKAESLIYQVCEQGGPLELVELLVSRGAHEQHLRRALAVSVKRGDGPAVIQLLGRLGLDLNNSALCLGGFRLGRLDAAWLSPLLADRGKVHSLHYNKSKEAGSGPPRSMADPCLTSGYISDESDDSSFSFVSMDDCLFFNDDMESDGNNHGSAALPKERERIRLLDLSGNELDSLSCLMADAIVQQQLGHLLRLDLSHNSLLEFPSALCQSLNCLTRLDLQGNQLQSLPAELLSLPSLSTLNVSRNCVGPLLTFDPAVTCPSLRQLNLSFNKITRFPQELGCVMNQLEELFMEGNSISELCMPLCLPEIKLLDVSRNSVENISPDFLTGCPKLETFIASNNKIFSLSHLPSKIMALKLANNNFTYVSEPILDLTNLRSLDMRTNSIAALPGPVFWASSNLRELMFSQNCISSLDLSGPIYKWSRLEKLHLSENKLSEIPPQIGLLEGLTSLDVSHNSSLRSFPYEMGKLSRLWDLPLDGLRLQLDLKLIGSKTKDIVRFLQQRLKKAVPYHRMKLIVVGNAGSGKTTLIQQLMKLKRSQLNSKTTTVGINVRDWAIRERDKKKMVLNVWDFSGREEFSGSHPHFLTSRALYLVVFNLSKGASQVDAIKPWLFNIKAVAPLSPVILVGTHTDVSDELQSRACLTKIKEELLNHQGFPAIADYHLVSVCEDSDSMARLRKAIAKEVTSFKIQGQPVMGQLVPDSYVELERRVLVARARAPSDFPVLKHKELLQLIQESQLQLEEAELPHAVHFLSEAGVLLHFDDPALQLQELYFIEPQWLCNIISQKLTLKSYGLWEHPKGIVQRSMVEKFMLETKCFPKSHLMQFFKLLEKFQIALPFAEDQLLIPSNLSKHRPVIELPHTENSEVIVRLYEMPYFPMDYWSRQISRLLEVSSHLLCGREKVVRPNRIYWRRGVYLSWSPEAYCLVEATSVEENPSSFVKITVPSSHKGQVLMGQVVDHIDSLLEEWFPGLLNTDMHGSGEALLKKWALYSFENEQEWRKILLEDLFTSSDNKDLRSTLPMSQIAPDLVLSDQPAATMLDSEELSVDMSKENQLGNGGFGTVYRGVYKHEDVAVKIFNKHASELYVYRLLRQELAVLGRLHHPSLVGLLAAGSAPQMLVMELALRGSLDSLFEHENGSLNQKLQHRIALQVADGLRYLHSAMIIYRDLKPHNVLLFNLKTDSEIIAKITDYGIAQYCCSMGVRSSEGTPGFRAPEVARGSVIYNQQADVFSFGLLLYDLLTCGERISDGMKFPSEFDEVAVQGKLPDPVKHYGCSPWPGFQALMKDCLRESPQDRPTSAQVFDRLNSGEMLCLMREVVVPRAINAECLTTSSGSSHKVWLGGGSSISTQRDIDTSPVLCLVTVQIPTEACDWLVAGTQSGSLVAISTEDMSTWHHLQSVSDAVTSLFFHVHPRRTQRKNYLLVGTADGILTVYEDSVLKDNGRPVKTITVGNVSTPVMCLGQSVHLLDSRSVWAGCGTRILSFTADYDVCRSIDTRPGLIFHFVNSCVSRMVVDKYIYLSKVGTPTVEVWDKRSERMVDCVDCQHNISSSCRRNSGLRGRLGSEATPPWARVKSLLVQTAAALWIGTRGGHLLLLELSKHQTLQVIGPRCDSMRCIAPALIGGTSAFIYPFYYLCIILILCCFCAAGVGHTYCCIDGGHKETIIWML</sequence>
<evidence type="ECO:0000256" key="12">
    <source>
        <dbReference type="ARBA" id="ARBA00048679"/>
    </source>
</evidence>
<dbReference type="Gene3D" id="3.80.10.10">
    <property type="entry name" value="Ribonuclease Inhibitor"/>
    <property type="match status" value="2"/>
</dbReference>
<evidence type="ECO:0000259" key="16">
    <source>
        <dbReference type="PROSITE" id="PS51424"/>
    </source>
</evidence>
<evidence type="ECO:0000256" key="8">
    <source>
        <dbReference type="ARBA" id="ARBA00022777"/>
    </source>
</evidence>
<evidence type="ECO:0000256" key="5">
    <source>
        <dbReference type="ARBA" id="ARBA00022679"/>
    </source>
</evidence>
<dbReference type="InterPro" id="IPR056602">
    <property type="entry name" value="Beta-prop_LRRK2"/>
</dbReference>
<dbReference type="Gene3D" id="3.30.70.1390">
    <property type="entry name" value="ROC domain from the Parkinson's disease-associated leucine-rich repeat kinase 2"/>
    <property type="match status" value="1"/>
</dbReference>
<dbReference type="InterPro" id="IPR001611">
    <property type="entry name" value="Leu-rich_rpt"/>
</dbReference>
<dbReference type="InterPro" id="IPR000719">
    <property type="entry name" value="Prot_kinase_dom"/>
</dbReference>
<evidence type="ECO:0000256" key="11">
    <source>
        <dbReference type="ARBA" id="ARBA00047899"/>
    </source>
</evidence>
<dbReference type="FunFam" id="3.80.10.10:FF:000110">
    <property type="entry name" value="Leucine-rich repeat serine/threonine-protein kinase 2"/>
    <property type="match status" value="1"/>
</dbReference>
<keyword evidence="3" id="KW-0723">Serine/threonine-protein kinase</keyword>
<dbReference type="PROSITE" id="PS00107">
    <property type="entry name" value="PROTEIN_KINASE_ATP"/>
    <property type="match status" value="1"/>
</dbReference>
<dbReference type="GO" id="GO:0004674">
    <property type="term" value="F:protein serine/threonine kinase activity"/>
    <property type="evidence" value="ECO:0007669"/>
    <property type="project" value="UniProtKB-KW"/>
</dbReference>
<dbReference type="Gene3D" id="1.25.10.10">
    <property type="entry name" value="Leucine-rich Repeat Variant"/>
    <property type="match status" value="2"/>
</dbReference>
<keyword evidence="18" id="KW-1185">Reference proteome</keyword>
<dbReference type="SMART" id="SM00220">
    <property type="entry name" value="S_TKc"/>
    <property type="match status" value="1"/>
</dbReference>
<comment type="catalytic activity">
    <reaction evidence="11">
        <text>L-threonyl-[protein] + ATP = O-phospho-L-threonyl-[protein] + ADP + H(+)</text>
        <dbReference type="Rhea" id="RHEA:46608"/>
        <dbReference type="Rhea" id="RHEA-COMP:11060"/>
        <dbReference type="Rhea" id="RHEA-COMP:11605"/>
        <dbReference type="ChEBI" id="CHEBI:15378"/>
        <dbReference type="ChEBI" id="CHEBI:30013"/>
        <dbReference type="ChEBI" id="CHEBI:30616"/>
        <dbReference type="ChEBI" id="CHEBI:61977"/>
        <dbReference type="ChEBI" id="CHEBI:456216"/>
        <dbReference type="EC" id="2.7.11.1"/>
    </reaction>
</comment>
<dbReference type="GO" id="GO:0005525">
    <property type="term" value="F:GTP binding"/>
    <property type="evidence" value="ECO:0007669"/>
    <property type="project" value="UniProtKB-KW"/>
</dbReference>
<keyword evidence="14" id="KW-1133">Transmembrane helix</keyword>
<evidence type="ECO:0000256" key="13">
    <source>
        <dbReference type="PROSITE-ProRule" id="PRU10141"/>
    </source>
</evidence>
<comment type="catalytic activity">
    <reaction evidence="12">
        <text>L-seryl-[protein] + ATP = O-phospho-L-seryl-[protein] + ADP + H(+)</text>
        <dbReference type="Rhea" id="RHEA:17989"/>
        <dbReference type="Rhea" id="RHEA-COMP:9863"/>
        <dbReference type="Rhea" id="RHEA-COMP:11604"/>
        <dbReference type="ChEBI" id="CHEBI:15378"/>
        <dbReference type="ChEBI" id="CHEBI:29999"/>
        <dbReference type="ChEBI" id="CHEBI:30616"/>
        <dbReference type="ChEBI" id="CHEBI:83421"/>
        <dbReference type="ChEBI" id="CHEBI:456216"/>
        <dbReference type="EC" id="2.7.11.1"/>
    </reaction>
</comment>
<keyword evidence="7 13" id="KW-0547">Nucleotide-binding</keyword>
<dbReference type="InterPro" id="IPR016024">
    <property type="entry name" value="ARM-type_fold"/>
</dbReference>
<reference evidence="17" key="2">
    <citation type="submission" date="2025-08" db="UniProtKB">
        <authorList>
            <consortium name="Ensembl"/>
        </authorList>
    </citation>
    <scope>IDENTIFICATION</scope>
</reference>
<dbReference type="Gene3D" id="1.10.510.10">
    <property type="entry name" value="Transferase(Phosphotransferase) domain 1"/>
    <property type="match status" value="1"/>
</dbReference>
<dbReference type="InterPro" id="IPR005225">
    <property type="entry name" value="Small_GTP-bd"/>
</dbReference>
<dbReference type="GO" id="GO:0007154">
    <property type="term" value="P:cell communication"/>
    <property type="evidence" value="ECO:0007669"/>
    <property type="project" value="UniProtKB-ARBA"/>
</dbReference>
<dbReference type="InterPro" id="IPR011009">
    <property type="entry name" value="Kinase-like_dom_sf"/>
</dbReference>
<dbReference type="Pfam" id="PF25497">
    <property type="entry name" value="COR-B"/>
    <property type="match status" value="1"/>
</dbReference>
<dbReference type="Ensembl" id="ENSENLT00000038369.1">
    <property type="protein sequence ID" value="ENSENLP00000037361.1"/>
    <property type="gene ID" value="ENSENLG00000015786.1"/>
</dbReference>
<evidence type="ECO:0000256" key="1">
    <source>
        <dbReference type="ARBA" id="ARBA00001946"/>
    </source>
</evidence>
<dbReference type="Proteomes" id="UP000472264">
    <property type="component" value="Chromosome 16"/>
</dbReference>
<evidence type="ECO:0000256" key="10">
    <source>
        <dbReference type="ARBA" id="ARBA00023134"/>
    </source>
</evidence>
<organism evidence="17 18">
    <name type="scientific">Echeneis naucrates</name>
    <name type="common">Live sharksucker</name>
    <dbReference type="NCBI Taxonomy" id="173247"/>
    <lineage>
        <taxon>Eukaryota</taxon>
        <taxon>Metazoa</taxon>
        <taxon>Chordata</taxon>
        <taxon>Craniata</taxon>
        <taxon>Vertebrata</taxon>
        <taxon>Euteleostomi</taxon>
        <taxon>Actinopterygii</taxon>
        <taxon>Neopterygii</taxon>
        <taxon>Teleostei</taxon>
        <taxon>Neoteleostei</taxon>
        <taxon>Acanthomorphata</taxon>
        <taxon>Carangaria</taxon>
        <taxon>Carangiformes</taxon>
        <taxon>Echeneidae</taxon>
        <taxon>Echeneis</taxon>
    </lineage>
</organism>
<dbReference type="InterPro" id="IPR032675">
    <property type="entry name" value="LRR_dom_sf"/>
</dbReference>
<dbReference type="SUPFAM" id="SSF48371">
    <property type="entry name" value="ARM repeat"/>
    <property type="match status" value="2"/>
</dbReference>
<dbReference type="GO" id="GO:0009966">
    <property type="term" value="P:regulation of signal transduction"/>
    <property type="evidence" value="ECO:0007669"/>
    <property type="project" value="UniProtKB-ARBA"/>
</dbReference>
<dbReference type="SUPFAM" id="SSF56112">
    <property type="entry name" value="Protein kinase-like (PK-like)"/>
    <property type="match status" value="1"/>
</dbReference>
<dbReference type="InterPro" id="IPR056593">
    <property type="entry name" value="ANK_LRRK2"/>
</dbReference>
<evidence type="ECO:0000313" key="17">
    <source>
        <dbReference type="Ensembl" id="ENSENLP00000037361.1"/>
    </source>
</evidence>
<dbReference type="Gene3D" id="3.40.50.300">
    <property type="entry name" value="P-loop containing nucleotide triphosphate hydrolases"/>
    <property type="match status" value="1"/>
</dbReference>
<keyword evidence="6" id="KW-0677">Repeat</keyword>
<evidence type="ECO:0000256" key="14">
    <source>
        <dbReference type="SAM" id="Phobius"/>
    </source>
</evidence>
<dbReference type="SUPFAM" id="SSF52058">
    <property type="entry name" value="L domain-like"/>
    <property type="match status" value="1"/>
</dbReference>
<reference evidence="17" key="3">
    <citation type="submission" date="2025-09" db="UniProtKB">
        <authorList>
            <consortium name="Ensembl"/>
        </authorList>
    </citation>
    <scope>IDENTIFICATION</scope>
</reference>
<dbReference type="InterPro" id="IPR036322">
    <property type="entry name" value="WD40_repeat_dom_sf"/>
</dbReference>
<dbReference type="FunFam" id="1.10.510.10:FF:001216">
    <property type="entry name" value="Leucine-rich repeat kinase 2"/>
    <property type="match status" value="1"/>
</dbReference>
<keyword evidence="14" id="KW-0812">Transmembrane</keyword>
<dbReference type="SMART" id="SM00364">
    <property type="entry name" value="LRR_BAC"/>
    <property type="match status" value="8"/>
</dbReference>
<dbReference type="InterPro" id="IPR020859">
    <property type="entry name" value="ROC"/>
</dbReference>
<evidence type="ECO:0000256" key="3">
    <source>
        <dbReference type="ARBA" id="ARBA00022527"/>
    </source>
</evidence>
<dbReference type="Pfam" id="PF23745">
    <property type="entry name" value="ANK_LRRK2"/>
    <property type="match status" value="1"/>
</dbReference>
<dbReference type="SMART" id="SM00369">
    <property type="entry name" value="LRR_TYP"/>
    <property type="match status" value="7"/>
</dbReference>